<proteinExistence type="predicted"/>
<feature type="region of interest" description="Disordered" evidence="2">
    <location>
        <begin position="25"/>
        <end position="76"/>
    </location>
</feature>
<feature type="compositionally biased region" description="Polar residues" evidence="2">
    <location>
        <begin position="593"/>
        <end position="609"/>
    </location>
</feature>
<reference evidence="3" key="2">
    <citation type="journal article" date="2023" name="Plants (Basel)">
        <title>Annotation of the Turnera subulata (Passifloraceae) Draft Genome Reveals the S-Locus Evolved after the Divergence of Turneroideae from Passifloroideae in a Stepwise Manner.</title>
        <authorList>
            <person name="Henning P.M."/>
            <person name="Roalson E.H."/>
            <person name="Mir W."/>
            <person name="McCubbin A.G."/>
            <person name="Shore J.S."/>
        </authorList>
    </citation>
    <scope>NUCLEOTIDE SEQUENCE</scope>
    <source>
        <strain evidence="3">F60SS</strain>
    </source>
</reference>
<evidence type="ECO:0000256" key="2">
    <source>
        <dbReference type="SAM" id="MobiDB-lite"/>
    </source>
</evidence>
<dbReference type="PANTHER" id="PTHR36325">
    <property type="entry name" value="MYOSIN-2 HEAVY CHAIN-LIKE PROTEIN"/>
    <property type="match status" value="1"/>
</dbReference>
<evidence type="ECO:0000256" key="1">
    <source>
        <dbReference type="SAM" id="Coils"/>
    </source>
</evidence>
<protein>
    <submittedName>
        <fullName evidence="3">Uncharacterized protein</fullName>
    </submittedName>
</protein>
<feature type="compositionally biased region" description="Basic and acidic residues" evidence="2">
    <location>
        <begin position="567"/>
        <end position="592"/>
    </location>
</feature>
<evidence type="ECO:0000313" key="4">
    <source>
        <dbReference type="Proteomes" id="UP001141552"/>
    </source>
</evidence>
<dbReference type="AlphaFoldDB" id="A0A9Q0JFY8"/>
<feature type="region of interest" description="Disordered" evidence="2">
    <location>
        <begin position="422"/>
        <end position="455"/>
    </location>
</feature>
<dbReference type="OrthoDB" id="2019579at2759"/>
<feature type="compositionally biased region" description="Basic and acidic residues" evidence="2">
    <location>
        <begin position="610"/>
        <end position="632"/>
    </location>
</feature>
<gene>
    <name evidence="3" type="ORF">Tsubulata_015416</name>
</gene>
<comment type="caution">
    <text evidence="3">The sequence shown here is derived from an EMBL/GenBank/DDBJ whole genome shotgun (WGS) entry which is preliminary data.</text>
</comment>
<dbReference type="Proteomes" id="UP001141552">
    <property type="component" value="Unassembled WGS sequence"/>
</dbReference>
<feature type="region of interest" description="Disordered" evidence="2">
    <location>
        <begin position="567"/>
        <end position="632"/>
    </location>
</feature>
<evidence type="ECO:0000313" key="3">
    <source>
        <dbReference type="EMBL" id="KAJ4840254.1"/>
    </source>
</evidence>
<keyword evidence="4" id="KW-1185">Reference proteome</keyword>
<feature type="coiled-coil region" evidence="1">
    <location>
        <begin position="148"/>
        <end position="175"/>
    </location>
</feature>
<feature type="compositionally biased region" description="Basic and acidic residues" evidence="2">
    <location>
        <begin position="422"/>
        <end position="437"/>
    </location>
</feature>
<name>A0A9Q0JFY8_9ROSI</name>
<accession>A0A9Q0JFY8</accession>
<dbReference type="PANTHER" id="PTHR36325:SF1">
    <property type="entry name" value="MYOSIN-2 HEAVY CHAIN-LIKE PROTEIN"/>
    <property type="match status" value="1"/>
</dbReference>
<feature type="compositionally biased region" description="Polar residues" evidence="2">
    <location>
        <begin position="46"/>
        <end position="65"/>
    </location>
</feature>
<organism evidence="3 4">
    <name type="scientific">Turnera subulata</name>
    <dbReference type="NCBI Taxonomy" id="218843"/>
    <lineage>
        <taxon>Eukaryota</taxon>
        <taxon>Viridiplantae</taxon>
        <taxon>Streptophyta</taxon>
        <taxon>Embryophyta</taxon>
        <taxon>Tracheophyta</taxon>
        <taxon>Spermatophyta</taxon>
        <taxon>Magnoliopsida</taxon>
        <taxon>eudicotyledons</taxon>
        <taxon>Gunneridae</taxon>
        <taxon>Pentapetalae</taxon>
        <taxon>rosids</taxon>
        <taxon>fabids</taxon>
        <taxon>Malpighiales</taxon>
        <taxon>Passifloraceae</taxon>
        <taxon>Turnera</taxon>
    </lineage>
</organism>
<reference evidence="3" key="1">
    <citation type="submission" date="2022-02" db="EMBL/GenBank/DDBJ databases">
        <authorList>
            <person name="Henning P.M."/>
            <person name="McCubbin A.G."/>
            <person name="Shore J.S."/>
        </authorList>
    </citation>
    <scope>NUCLEOTIDE SEQUENCE</scope>
    <source>
        <strain evidence="3">F60SS</strain>
        <tissue evidence="3">Leaves</tissue>
    </source>
</reference>
<sequence length="835" mass="93184">MELGCLDLGCISVLDKHSNDAVLDSDHKVTNSTERVPSASRKSKSPRGSGQSTLNSLNKFTSQIKKPSHRKGSPLNWFPRKKADYLKKKIQMLQEVDGMNLTLDETLGDSNPHYSRVLREKIALREAADKAMEARKAALVEASWRRILKAARIQSNEAEATLLEAEKNAADAFEAATAMGVIMYDTPTLPRKICEIESATVDGWKSATHTVTASFETAFEVDKQVAAAVKTAFVRFANCSSFNKDEFKELLRKISENPDNHEFSELSSECESESGTEIELMSQNDCFDSKGQDCGLSIQETKQRKYKMRQSLEKYNKTKIVDMMLERLKCLKEDELSSLATIVATCGLNAALAEIENSKLHDPGSGSAANNTSSQAHQNVRRMSSVGAFIYGRTRMGRRQVESELPSLDKFLVKHTSKLEKEVQEAKNRRKESREENLENTDETNGGGVHSDQNVASCEGISDLGSILVKHSSRLEKEIEEAKKNAGKSFENVARKPVGHVVSSEIPDLGSILIKHSSKLEKEVQEAKRNFGKMTNGIISKRKEDVPEVPSLDQFLVKHVSKLEKEVQEARSRRKNDQAEEGRKNSTDRKVDSTTSVSLSARKTSSSDGVSEKENMDCNKEESNNCATDRKEDEGKCAGESLKHVDKSNQNAAETIATQNACDGNNEAQDSLDKILVKPVHRLEKEKMLALSLRDNYNNPRRQDKLGGNAAPECEGLDKVLVKHVSRLEREKMAISSREVDVYVKRQGRDVHMQNMNEEGSLDQILVRHKSRLEKEKIGFAAQESGEQARHSVSRREAREKELQEAWGGLSLGNSIRPHLSKLEREKASCLIFFA</sequence>
<keyword evidence="1" id="KW-0175">Coiled coil</keyword>
<dbReference type="EMBL" id="JAKUCV010003088">
    <property type="protein sequence ID" value="KAJ4840254.1"/>
    <property type="molecule type" value="Genomic_DNA"/>
</dbReference>